<dbReference type="AlphaFoldDB" id="K4RD46"/>
<dbReference type="EMBL" id="HE971709">
    <property type="protein sequence ID" value="CCK31598.1"/>
    <property type="molecule type" value="Genomic_DNA"/>
</dbReference>
<dbReference type="KEGG" id="sdv:BN159_7219"/>
<name>K4RD46_STRDJ</name>
<sequence>MVCDRQWAPDLLSAVGCSGVVLGLLLLVDRGADTLTSERGAVWVTLAALLFAVLCPARVTAGEGWLETRRLLVTRRVRTDRLVSVHCLDGVAQRLLLRDAFGDRVEIDPQVLIGNPDLWHRLDEDTRRSIAAGSLLCGRTALRRLAERIDRRTVETVFRVSGLD</sequence>
<evidence type="ECO:0000256" key="1">
    <source>
        <dbReference type="SAM" id="Phobius"/>
    </source>
</evidence>
<dbReference type="HOGENOM" id="CLU_1554390_0_0_11"/>
<feature type="transmembrane region" description="Helical" evidence="1">
    <location>
        <begin position="40"/>
        <end position="61"/>
    </location>
</feature>
<dbReference type="eggNOG" id="ENOG5031G8Q">
    <property type="taxonomic scope" value="Bacteria"/>
</dbReference>
<keyword evidence="3" id="KW-1185">Reference proteome</keyword>
<evidence type="ECO:0000313" key="2">
    <source>
        <dbReference type="EMBL" id="CCK31598.1"/>
    </source>
</evidence>
<protein>
    <submittedName>
        <fullName evidence="2">Putative membrane protein</fullName>
    </submittedName>
</protein>
<keyword evidence="1" id="KW-1133">Transmembrane helix</keyword>
<gene>
    <name evidence="2" type="ORF">BN159_7219</name>
</gene>
<accession>K4RD46</accession>
<dbReference type="STRING" id="1214101.BN159_7219"/>
<proteinExistence type="predicted"/>
<keyword evidence="1" id="KW-0472">Membrane</keyword>
<keyword evidence="1" id="KW-0812">Transmembrane</keyword>
<evidence type="ECO:0000313" key="3">
    <source>
        <dbReference type="Proteomes" id="UP000008043"/>
    </source>
</evidence>
<feature type="transmembrane region" description="Helical" evidence="1">
    <location>
        <begin position="7"/>
        <end position="28"/>
    </location>
</feature>
<organism evidence="2 3">
    <name type="scientific">Streptomyces davaonensis (strain DSM 101723 / JCM 4913 / KCC S-0913 / 768)</name>
    <dbReference type="NCBI Taxonomy" id="1214101"/>
    <lineage>
        <taxon>Bacteria</taxon>
        <taxon>Bacillati</taxon>
        <taxon>Actinomycetota</taxon>
        <taxon>Actinomycetes</taxon>
        <taxon>Kitasatosporales</taxon>
        <taxon>Streptomycetaceae</taxon>
        <taxon>Streptomyces</taxon>
    </lineage>
</organism>
<reference evidence="2" key="1">
    <citation type="journal article" date="2012" name="J. Bacteriol.">
        <title>Genome sequence of the bacterium Streptomyces davawensis JCM 4913 and heterologous production of the unique antibiotic roseoflavin.</title>
        <authorList>
            <person name="Jankowitsch F."/>
            <person name="Schwarz J."/>
            <person name="Ruckert C."/>
            <person name="Gust B."/>
            <person name="Szczepanowski R."/>
            <person name="Blom J."/>
            <person name="Pelzer S."/>
            <person name="Kalinowski J."/>
            <person name="Mack M."/>
        </authorList>
    </citation>
    <scope>NUCLEOTIDE SEQUENCE [LARGE SCALE GENOMIC DNA]</scope>
    <source>
        <strain evidence="2">JCM 4913</strain>
    </source>
</reference>
<dbReference type="Proteomes" id="UP000008043">
    <property type="component" value="Chromosome"/>
</dbReference>
<dbReference type="PATRIC" id="fig|1214101.3.peg.7313"/>